<dbReference type="Proteomes" id="UP000198287">
    <property type="component" value="Unassembled WGS sequence"/>
</dbReference>
<dbReference type="AlphaFoldDB" id="A0A226EF29"/>
<accession>A0A226EF29</accession>
<sequence length="282" mass="30273">MPPNWLSSSPCSASATSSKATSAAGEADSESTRGNLCDAVIKGKIFISERDTTIAHSVSKDGETVEEGGAGVKNVGGESLDNVGVGGKDVGNVGEEDLKQSNVDLGVTFEQNLKMKISAKLLLLVTIAAVTMVFVPPADGLKCYFCDTPKSYDGKSGRMGNESLLLKSGRQHKIPEYSDCKDFNEKTKKEEKYQQECSSHYKDPVCMSSIVEPKYSRCWEGTKLPYANLPAKNKCNCAACVCDKDFCNTANNMNDASKRVVVTLLGVGYLVRAYYFGGSAGF</sequence>
<reference evidence="2 3" key="1">
    <citation type="submission" date="2015-12" db="EMBL/GenBank/DDBJ databases">
        <title>The genome of Folsomia candida.</title>
        <authorList>
            <person name="Faddeeva A."/>
            <person name="Derks M.F."/>
            <person name="Anvar Y."/>
            <person name="Smit S."/>
            <person name="Van Straalen N."/>
            <person name="Roelofs D."/>
        </authorList>
    </citation>
    <scope>NUCLEOTIDE SEQUENCE [LARGE SCALE GENOMIC DNA]</scope>
    <source>
        <strain evidence="2 3">VU population</strain>
        <tissue evidence="2">Whole body</tissue>
    </source>
</reference>
<proteinExistence type="predicted"/>
<organism evidence="2 3">
    <name type="scientific">Folsomia candida</name>
    <name type="common">Springtail</name>
    <dbReference type="NCBI Taxonomy" id="158441"/>
    <lineage>
        <taxon>Eukaryota</taxon>
        <taxon>Metazoa</taxon>
        <taxon>Ecdysozoa</taxon>
        <taxon>Arthropoda</taxon>
        <taxon>Hexapoda</taxon>
        <taxon>Collembola</taxon>
        <taxon>Entomobryomorpha</taxon>
        <taxon>Isotomoidea</taxon>
        <taxon>Isotomidae</taxon>
        <taxon>Proisotominae</taxon>
        <taxon>Folsomia</taxon>
    </lineage>
</organism>
<protein>
    <submittedName>
        <fullName evidence="2">Putative transcriptional regulator flp</fullName>
    </submittedName>
</protein>
<gene>
    <name evidence="2" type="ORF">Fcan01_08793</name>
</gene>
<feature type="compositionally biased region" description="Low complexity" evidence="1">
    <location>
        <begin position="7"/>
        <end position="24"/>
    </location>
</feature>
<evidence type="ECO:0000313" key="3">
    <source>
        <dbReference type="Proteomes" id="UP000198287"/>
    </source>
</evidence>
<feature type="region of interest" description="Disordered" evidence="1">
    <location>
        <begin position="1"/>
        <end position="30"/>
    </location>
</feature>
<evidence type="ECO:0000313" key="2">
    <source>
        <dbReference type="EMBL" id="OXA56175.1"/>
    </source>
</evidence>
<dbReference type="EMBL" id="LNIX01000004">
    <property type="protein sequence ID" value="OXA56175.1"/>
    <property type="molecule type" value="Genomic_DNA"/>
</dbReference>
<keyword evidence="3" id="KW-1185">Reference proteome</keyword>
<name>A0A226EF29_FOLCA</name>
<evidence type="ECO:0000256" key="1">
    <source>
        <dbReference type="SAM" id="MobiDB-lite"/>
    </source>
</evidence>
<comment type="caution">
    <text evidence="2">The sequence shown here is derived from an EMBL/GenBank/DDBJ whole genome shotgun (WGS) entry which is preliminary data.</text>
</comment>